<dbReference type="AlphaFoldDB" id="A0A9P1BH76"/>
<dbReference type="GO" id="GO:0005634">
    <property type="term" value="C:nucleus"/>
    <property type="evidence" value="ECO:0007669"/>
    <property type="project" value="TreeGrafter"/>
</dbReference>
<reference evidence="4" key="2">
    <citation type="submission" date="2024-04" db="EMBL/GenBank/DDBJ databases">
        <authorList>
            <person name="Chen Y."/>
            <person name="Shah S."/>
            <person name="Dougan E. K."/>
            <person name="Thang M."/>
            <person name="Chan C."/>
        </authorList>
    </citation>
    <scope>NUCLEOTIDE SEQUENCE [LARGE SCALE GENOMIC DNA]</scope>
</reference>
<dbReference type="InterPro" id="IPR013792">
    <property type="entry name" value="RNA3'P_cycl/enolpyr_Trfase_a/b"/>
</dbReference>
<feature type="domain" description="RNA 3'-terminal phosphate cyclase insert" evidence="2">
    <location>
        <begin position="844"/>
        <end position="948"/>
    </location>
</feature>
<keyword evidence="6" id="KW-1185">Reference proteome</keyword>
<dbReference type="InterPro" id="IPR013791">
    <property type="entry name" value="RNA3'-term_phos_cycl_insert"/>
</dbReference>
<feature type="domain" description="RNA 3'-terminal phosphate cyclase" evidence="1">
    <location>
        <begin position="659"/>
        <end position="1003"/>
    </location>
</feature>
<organism evidence="3">
    <name type="scientific">Cladocopium goreaui</name>
    <dbReference type="NCBI Taxonomy" id="2562237"/>
    <lineage>
        <taxon>Eukaryota</taxon>
        <taxon>Sar</taxon>
        <taxon>Alveolata</taxon>
        <taxon>Dinophyceae</taxon>
        <taxon>Suessiales</taxon>
        <taxon>Symbiodiniaceae</taxon>
        <taxon>Cladocopium</taxon>
    </lineage>
</organism>
<gene>
    <name evidence="3" type="ORF">C1SCF055_LOCUS1238</name>
</gene>
<evidence type="ECO:0000313" key="5">
    <source>
        <dbReference type="EMBL" id="CAL4759987.1"/>
    </source>
</evidence>
<dbReference type="Proteomes" id="UP001152797">
    <property type="component" value="Unassembled WGS sequence"/>
</dbReference>
<dbReference type="GO" id="GO:0003963">
    <property type="term" value="F:RNA-3'-phosphate cyclase activity"/>
    <property type="evidence" value="ECO:0007669"/>
    <property type="project" value="TreeGrafter"/>
</dbReference>
<evidence type="ECO:0000259" key="2">
    <source>
        <dbReference type="Pfam" id="PF05189"/>
    </source>
</evidence>
<evidence type="ECO:0000259" key="1">
    <source>
        <dbReference type="Pfam" id="PF01137"/>
    </source>
</evidence>
<dbReference type="Gene3D" id="3.65.10.20">
    <property type="entry name" value="RNA 3'-terminal phosphate cyclase domain"/>
    <property type="match status" value="1"/>
</dbReference>
<dbReference type="InterPro" id="IPR036553">
    <property type="entry name" value="RPTC_insert"/>
</dbReference>
<dbReference type="Pfam" id="PF05189">
    <property type="entry name" value="RTC_insert"/>
    <property type="match status" value="1"/>
</dbReference>
<dbReference type="SUPFAM" id="SSF55205">
    <property type="entry name" value="EPT/RTPC-like"/>
    <property type="match status" value="1"/>
</dbReference>
<dbReference type="SUPFAM" id="SSF52540">
    <property type="entry name" value="P-loop containing nucleoside triphosphate hydrolases"/>
    <property type="match status" value="2"/>
</dbReference>
<dbReference type="Gene3D" id="3.30.360.20">
    <property type="entry name" value="RNA 3'-terminal phosphate cyclase, insert domain"/>
    <property type="match status" value="1"/>
</dbReference>
<dbReference type="Gene3D" id="3.40.50.300">
    <property type="entry name" value="P-loop containing nucleotide triphosphate hydrolases"/>
    <property type="match status" value="1"/>
</dbReference>
<dbReference type="Pfam" id="PF01137">
    <property type="entry name" value="RTC"/>
    <property type="match status" value="1"/>
</dbReference>
<dbReference type="OrthoDB" id="25029at2759"/>
<dbReference type="EMBL" id="CAMXCT010000026">
    <property type="protein sequence ID" value="CAI3972675.1"/>
    <property type="molecule type" value="Genomic_DNA"/>
</dbReference>
<dbReference type="InterPro" id="IPR023797">
    <property type="entry name" value="RNA3'_phos_cyclase_dom"/>
</dbReference>
<sequence length="1027" mass="110175">MAECKVQNQSEKSQLTAVLVRGIPGSGKSLLCQTLVNLLGGQHLSQDEVEAKYAGQQNVTPFQIFLQLVESTASRPSVTYLFVDSKLSSKSSREGISAAVACGFAQRNIRSLNGLNGGDAEETPNLKVVLLSLARAETGDEIQLCAARILQRSLKHVALIPHAAQERVILDAICKDEEPIRPEEADAFDVCKTVDMSLPASLVVSSALEVLPCISVYMPEQISSAIQVAQKVEKDLSLRWTTLYWKVEILQQHVSVLLSDLAPWLNETCNAIEAQHTVKAQQLEDLHVTVLWTGFDADSEQKLLEFEGQEVGIAVTSICCDVELGLVAVRVSLDHIQSLCESPDPHITVAKLPGVAAKQSNGVLLRHRRGDTSVLHYEFAPLRVKGIVQRQLSVESMAAGTAALASTLPQGNPLCELGLAASRKSFDILATEGPSFASDFMLSLLSSPTCRVSQPLQHCRWPPKLPGKVWLTIHEFPVTQSRLMLELMEKAENNQIFSSLEVAVSYMYVAENLLQKTYPKLLGDLEQRCSGRCLESLQHAYRCLNHWRPQDSGKSPSFCLRCTGAGGHSEKLEQGLVAVIGKTGWTHSPGAPLTINVEFKEDWILLSLAAPKTHAASPVVESLAPEKVATPEVPAIAVPAGSAMEGGILKIDGSFLGGGRGHILRSAMTYAAVLGISVGVHNIRKSSVGETGLQPRDAAILEGLTKLAGGKIQGGTVGSPFVTFHSSASNLDCDSFVINTGSGALTHAVQAALPVMLSRSAALGGSEVEVCFRGATNLCRWNGEGGFEILPPIEYMKLVLFPVLRRLFGITLALDVRRKGFGSLGEVFVRASADQWPLPCFEMLDRGEAASLSGVTYSSAGIPRNVLSRFLQGQLRKKDAGAAIVFKEALPPLPQHFTCQGDLPNDDGVACGLVLAIITTSGCCFGGDSMGRKGVAAEAVGEEAARKAVLAFQRGGCADEHLEDQLVVFMTMAAGTSRLRLGSCSTSRSLHMQTALWLAERFGATVRFVQDADGPVLEIDGIGDRLS</sequence>
<name>A0A9P1BH76_9DINO</name>
<evidence type="ECO:0000313" key="6">
    <source>
        <dbReference type="Proteomes" id="UP001152797"/>
    </source>
</evidence>
<dbReference type="InterPro" id="IPR000228">
    <property type="entry name" value="RNA3'_term_phos_cyc"/>
</dbReference>
<evidence type="ECO:0000313" key="4">
    <source>
        <dbReference type="EMBL" id="CAL1126050.1"/>
    </source>
</evidence>
<dbReference type="EMBL" id="CAMXCT020000026">
    <property type="protein sequence ID" value="CAL1126050.1"/>
    <property type="molecule type" value="Genomic_DNA"/>
</dbReference>
<accession>A0A9P1BH76</accession>
<dbReference type="EMBL" id="CAMXCT030000026">
    <property type="protein sequence ID" value="CAL4759987.1"/>
    <property type="molecule type" value="Genomic_DNA"/>
</dbReference>
<dbReference type="PANTHER" id="PTHR11096">
    <property type="entry name" value="RNA 3' TERMINAL PHOSPHATE CYCLASE"/>
    <property type="match status" value="1"/>
</dbReference>
<dbReference type="InterPro" id="IPR027417">
    <property type="entry name" value="P-loop_NTPase"/>
</dbReference>
<evidence type="ECO:0000313" key="3">
    <source>
        <dbReference type="EMBL" id="CAI3972675.1"/>
    </source>
</evidence>
<dbReference type="PANTHER" id="PTHR11096:SF0">
    <property type="entry name" value="RNA 3'-TERMINAL PHOSPHATE CYCLASE"/>
    <property type="match status" value="1"/>
</dbReference>
<reference evidence="3" key="1">
    <citation type="submission" date="2022-10" db="EMBL/GenBank/DDBJ databases">
        <authorList>
            <person name="Chen Y."/>
            <person name="Dougan E. K."/>
            <person name="Chan C."/>
            <person name="Rhodes N."/>
            <person name="Thang M."/>
        </authorList>
    </citation>
    <scope>NUCLEOTIDE SEQUENCE</scope>
</reference>
<dbReference type="InterPro" id="IPR037136">
    <property type="entry name" value="RNA3'_phos_cyclase_dom_sf"/>
</dbReference>
<proteinExistence type="predicted"/>
<comment type="caution">
    <text evidence="3">The sequence shown here is derived from an EMBL/GenBank/DDBJ whole genome shotgun (WGS) entry which is preliminary data.</text>
</comment>
<dbReference type="GO" id="GO:0006396">
    <property type="term" value="P:RNA processing"/>
    <property type="evidence" value="ECO:0007669"/>
    <property type="project" value="InterPro"/>
</dbReference>
<protein>
    <submittedName>
        <fullName evidence="5">RNA 3'-terminal phosphate cyclase</fullName>
    </submittedName>
</protein>